<dbReference type="AlphaFoldDB" id="A0A0G4IBJ7"/>
<evidence type="ECO:0000256" key="3">
    <source>
        <dbReference type="ARBA" id="ARBA00022692"/>
    </source>
</evidence>
<organism evidence="8">
    <name type="scientific">Chromera velia CCMP2878</name>
    <dbReference type="NCBI Taxonomy" id="1169474"/>
    <lineage>
        <taxon>Eukaryota</taxon>
        <taxon>Sar</taxon>
        <taxon>Alveolata</taxon>
        <taxon>Colpodellida</taxon>
        <taxon>Chromeraceae</taxon>
        <taxon>Chromera</taxon>
    </lineage>
</organism>
<dbReference type="VEuPathDB" id="CryptoDB:Cvel_12854"/>
<dbReference type="Pfam" id="PF07690">
    <property type="entry name" value="MFS_1"/>
    <property type="match status" value="1"/>
</dbReference>
<reference evidence="8" key="1">
    <citation type="submission" date="2014-11" db="EMBL/GenBank/DDBJ databases">
        <authorList>
            <person name="Otto D Thomas"/>
            <person name="Naeem Raeece"/>
        </authorList>
    </citation>
    <scope>NUCLEOTIDE SEQUENCE</scope>
</reference>
<evidence type="ECO:0000256" key="2">
    <source>
        <dbReference type="ARBA" id="ARBA00008432"/>
    </source>
</evidence>
<comment type="similarity">
    <text evidence="2">Belongs to the major facilitator superfamily. Nitrate/nitrite porter (TC 2.A.1.8) family.</text>
</comment>
<keyword evidence="3 7" id="KW-0812">Transmembrane</keyword>
<keyword evidence="5 7" id="KW-0472">Membrane</keyword>
<evidence type="ECO:0000256" key="4">
    <source>
        <dbReference type="ARBA" id="ARBA00022989"/>
    </source>
</evidence>
<evidence type="ECO:0000256" key="5">
    <source>
        <dbReference type="ARBA" id="ARBA00023136"/>
    </source>
</evidence>
<dbReference type="PANTHER" id="PTHR23515">
    <property type="entry name" value="HIGH-AFFINITY NITRATE TRANSPORTER 2.3"/>
    <property type="match status" value="1"/>
</dbReference>
<dbReference type="SUPFAM" id="SSF103473">
    <property type="entry name" value="MFS general substrate transporter"/>
    <property type="match status" value="1"/>
</dbReference>
<dbReference type="EMBL" id="CDMZ01005795">
    <property type="protein sequence ID" value="CEM54528.1"/>
    <property type="molecule type" value="Genomic_DNA"/>
</dbReference>
<accession>A0A0G4IBJ7</accession>
<evidence type="ECO:0000256" key="6">
    <source>
        <dbReference type="SAM" id="MobiDB-lite"/>
    </source>
</evidence>
<dbReference type="InterPro" id="IPR036259">
    <property type="entry name" value="MFS_trans_sf"/>
</dbReference>
<dbReference type="InterPro" id="IPR011701">
    <property type="entry name" value="MFS"/>
</dbReference>
<feature type="transmembrane region" description="Helical" evidence="7">
    <location>
        <begin position="134"/>
        <end position="155"/>
    </location>
</feature>
<dbReference type="GO" id="GO:0015112">
    <property type="term" value="F:nitrate transmembrane transporter activity"/>
    <property type="evidence" value="ECO:0007669"/>
    <property type="project" value="InterPro"/>
</dbReference>
<evidence type="ECO:0000256" key="1">
    <source>
        <dbReference type="ARBA" id="ARBA00004141"/>
    </source>
</evidence>
<evidence type="ECO:0008006" key="9">
    <source>
        <dbReference type="Google" id="ProtNLM"/>
    </source>
</evidence>
<proteinExistence type="inferred from homology"/>
<dbReference type="InterPro" id="IPR044772">
    <property type="entry name" value="NO3_transporter"/>
</dbReference>
<feature type="transmembrane region" description="Helical" evidence="7">
    <location>
        <begin position="380"/>
        <end position="399"/>
    </location>
</feature>
<feature type="transmembrane region" description="Helical" evidence="7">
    <location>
        <begin position="37"/>
        <end position="60"/>
    </location>
</feature>
<gene>
    <name evidence="8" type="ORF">Cvel_12854</name>
</gene>
<feature type="transmembrane region" description="Helical" evidence="7">
    <location>
        <begin position="405"/>
        <end position="429"/>
    </location>
</feature>
<feature type="transmembrane region" description="Helical" evidence="7">
    <location>
        <begin position="346"/>
        <end position="368"/>
    </location>
</feature>
<feature type="transmembrane region" description="Helical" evidence="7">
    <location>
        <begin position="167"/>
        <end position="190"/>
    </location>
</feature>
<name>A0A0G4IBJ7_9ALVE</name>
<evidence type="ECO:0000313" key="8">
    <source>
        <dbReference type="EMBL" id="CEM54528.1"/>
    </source>
</evidence>
<dbReference type="Gene3D" id="1.20.1250.20">
    <property type="entry name" value="MFS general substrate transporter like domains"/>
    <property type="match status" value="2"/>
</dbReference>
<evidence type="ECO:0000256" key="7">
    <source>
        <dbReference type="SAM" id="Phobius"/>
    </source>
</evidence>
<dbReference type="PhylomeDB" id="A0A0G4IBJ7"/>
<feature type="region of interest" description="Disordered" evidence="6">
    <location>
        <begin position="513"/>
        <end position="561"/>
    </location>
</feature>
<keyword evidence="4 7" id="KW-1133">Transmembrane helix</keyword>
<feature type="transmembrane region" description="Helical" evidence="7">
    <location>
        <begin position="296"/>
        <end position="321"/>
    </location>
</feature>
<feature type="transmembrane region" description="Helical" evidence="7">
    <location>
        <begin position="202"/>
        <end position="224"/>
    </location>
</feature>
<feature type="transmembrane region" description="Helical" evidence="7">
    <location>
        <begin position="469"/>
        <end position="490"/>
    </location>
</feature>
<comment type="subcellular location">
    <subcellularLocation>
        <location evidence="1">Membrane</location>
        <topology evidence="1">Multi-pass membrane protein</topology>
    </subcellularLocation>
</comment>
<protein>
    <recommendedName>
        <fullName evidence="9">Major facilitator superfamily (MFS) profile domain-containing protein</fullName>
    </recommendedName>
</protein>
<feature type="transmembrane region" description="Helical" evidence="7">
    <location>
        <begin position="441"/>
        <end position="463"/>
    </location>
</feature>
<feature type="transmembrane region" description="Helical" evidence="7">
    <location>
        <begin position="109"/>
        <end position="128"/>
    </location>
</feature>
<sequence length="561" mass="61147">MGANLGLFGKPDVDAVGRAKQMKFFSFAKPHMRGFHFSWSCFFLAFLTWFSIPALSNWILINPKDPTNPGSLNLVNRKEFATSNILNVGSTIAMRVLIGPVCDHVGPRLAMVGLMLCGAIPICFFGLVNTAIGLFVLRFFVGVIGATFVPCQYWTTLMFSPTTVGTANAFAGGWGNLGGGATFIIMPLIFRAFRSGLDLQSAITWSFVVPGVVTISWALTTYFFSVDCPQGKYKDRIRPGETAEEARERIAASQINLPQMNSQTSVVSMPAARKEESVLASLWDSIKDVFSHQNTIILIIQYGGCFGVELTVNSFLAAYFFQDFYIKGSKPPVHQISPDENEARQVASTIAACFGLMNLFARALGGIFSDFMNKHLNMSGRLIAHMLCLTLEAVFLLIFSFQTEIWTALGVVIVFSLFVQMSEGTSYGIVPYVSKKHTGVVAGLVGAGGNLGAVCLGIAFRQMPDRWDFAFRIVAFFVFACAALTPLLYIQGQFIVPTKRTYEAVRDERERLANKPHYGHATQPKDISVSDGDHATLPGGTESMEAGGVSPGESRPASVAH</sequence>
<dbReference type="GO" id="GO:0016020">
    <property type="term" value="C:membrane"/>
    <property type="evidence" value="ECO:0007669"/>
    <property type="project" value="UniProtKB-SubCell"/>
</dbReference>